<accession>A0A8B8ZFI5</accession>
<reference evidence="3" key="1">
    <citation type="submission" date="2025-08" db="UniProtKB">
        <authorList>
            <consortium name="RefSeq"/>
        </authorList>
    </citation>
    <scope>IDENTIFICATION</scope>
    <source>
        <tissue evidence="3">Young leaves</tissue>
    </source>
</reference>
<protein>
    <submittedName>
        <fullName evidence="3">F-box protein PP2-B8</fullName>
    </submittedName>
</protein>
<dbReference type="KEGG" id="pda:120104643"/>
<keyword evidence="2" id="KW-1185">Reference proteome</keyword>
<dbReference type="OrthoDB" id="1927826at2759"/>
<dbReference type="PANTHER" id="PTHR32278:SF111">
    <property type="entry name" value="F-BOX PROTEIN PP2-B12-RELATED"/>
    <property type="match status" value="1"/>
</dbReference>
<evidence type="ECO:0000256" key="1">
    <source>
        <dbReference type="SAM" id="MobiDB-lite"/>
    </source>
</evidence>
<evidence type="ECO:0000313" key="3">
    <source>
        <dbReference type="RefSeq" id="XP_038972057.1"/>
    </source>
</evidence>
<dbReference type="AlphaFoldDB" id="A0A8B8ZFI5"/>
<dbReference type="PANTHER" id="PTHR32278">
    <property type="entry name" value="F-BOX DOMAIN-CONTAINING PROTEIN"/>
    <property type="match status" value="1"/>
</dbReference>
<organism evidence="2 3">
    <name type="scientific">Phoenix dactylifera</name>
    <name type="common">Date palm</name>
    <dbReference type="NCBI Taxonomy" id="42345"/>
    <lineage>
        <taxon>Eukaryota</taxon>
        <taxon>Viridiplantae</taxon>
        <taxon>Streptophyta</taxon>
        <taxon>Embryophyta</taxon>
        <taxon>Tracheophyta</taxon>
        <taxon>Spermatophyta</taxon>
        <taxon>Magnoliopsida</taxon>
        <taxon>Liliopsida</taxon>
        <taxon>Arecaceae</taxon>
        <taxon>Coryphoideae</taxon>
        <taxon>Phoeniceae</taxon>
        <taxon>Phoenix</taxon>
    </lineage>
</organism>
<evidence type="ECO:0000313" key="2">
    <source>
        <dbReference type="Proteomes" id="UP000228380"/>
    </source>
</evidence>
<dbReference type="InterPro" id="IPR025886">
    <property type="entry name" value="PP2-like"/>
</dbReference>
<proteinExistence type="predicted"/>
<dbReference type="Proteomes" id="UP000228380">
    <property type="component" value="Unplaced"/>
</dbReference>
<sequence length="174" mass="19859">MLCDSKTVDSPLKMNVKLLPTDVNLISKFMHALCSTHYATVILWIDCRLLSPRTTYAAYLVFKLASKSYGLGPPRQLASVKLGDYALETDICLQDDDDSDDDDDDDDDDQEEGRRRQQQRQQRLRNDGWMEIELGEFYNDEGDDGDVEMRLSEVNAGHWKSGLIIQGLEVRPQI</sequence>
<feature type="compositionally biased region" description="Acidic residues" evidence="1">
    <location>
        <begin position="93"/>
        <end position="111"/>
    </location>
</feature>
<gene>
    <name evidence="3" type="primary">LOC120104643</name>
</gene>
<name>A0A8B8ZFI5_PHODC</name>
<dbReference type="GeneID" id="120104643"/>
<dbReference type="RefSeq" id="XP_038972057.1">
    <property type="nucleotide sequence ID" value="XM_039116129.1"/>
</dbReference>
<dbReference type="Pfam" id="PF14299">
    <property type="entry name" value="PP2"/>
    <property type="match status" value="1"/>
</dbReference>
<feature type="region of interest" description="Disordered" evidence="1">
    <location>
        <begin position="93"/>
        <end position="125"/>
    </location>
</feature>